<sequence>MRILQGVEFLSQTTQEHMLEEHAKRFGIKDGRTLTDLLTDPLFIDTYWKQADDSEKKVIRLFVTTAARGFLRKKDWEKIVLHQGRILSVGLNKLRRLGFILTVRKMWGEIGYMMPKEVRERLTLCLITERHCTPAPAKTLPYYITAGRGIHLDLFGVLSFLRETDVPLTVKGSIHRRILQKMTPLLTLSDEHVEGWASYSIPESKEGEMALAVVIDLAIRLGLIRARGGQLVLEKQSVAKWLEKGQEARWNELFQLIAEEYLPHDSWWDGLLVLMMESKSDEWHSINDQIKTLADTGFRVPDDAASLAVTRWLHLLLGFGWLHMGTTAEGEVYWRWNSLPRLAIEERWFIDPAGVLTIPPLVPLKAVWEVSRFCPLVFTGDLIQGELQAKPLQSYLAAGGKEEDAMDILQQYCAHPLPESIGQMIRQWGREARQIQFEPMVRVRTAHPGILEELKTLEQFRPFLGFPISSTDFLIAPEQEKEVTALLRKYGYTPYMPKKSTEDQAARSHAAEGGPDGLFTIPRPWDGFAVENTFPDSLEGMHQLSSLPKMWTQHFQSYHPQTMRTLLQRASELGLEIEAEMQDKKVRAGIPRQVSIEMGYWYVFLEVGNKKQRCRLDDIHRVRIVLPEYLY</sequence>
<dbReference type="Proteomes" id="UP000012081">
    <property type="component" value="Unassembled WGS sequence"/>
</dbReference>
<accession>M8DBW1</accession>
<keyword evidence="2" id="KW-1185">Reference proteome</keyword>
<gene>
    <name evidence="1" type="ORF">I532_07210</name>
</gene>
<dbReference type="RefSeq" id="WP_003387319.1">
    <property type="nucleotide sequence ID" value="NZ_APBN01000002.1"/>
</dbReference>
<organism evidence="1 2">
    <name type="scientific">Brevibacillus borstelensis AK1</name>
    <dbReference type="NCBI Taxonomy" id="1300222"/>
    <lineage>
        <taxon>Bacteria</taxon>
        <taxon>Bacillati</taxon>
        <taxon>Bacillota</taxon>
        <taxon>Bacilli</taxon>
        <taxon>Bacillales</taxon>
        <taxon>Paenibacillaceae</taxon>
        <taxon>Brevibacillus</taxon>
    </lineage>
</organism>
<dbReference type="PATRIC" id="fig|1300222.3.peg.1481"/>
<evidence type="ECO:0000313" key="2">
    <source>
        <dbReference type="Proteomes" id="UP000012081"/>
    </source>
</evidence>
<name>M8DBW1_9BACL</name>
<evidence type="ECO:0008006" key="3">
    <source>
        <dbReference type="Google" id="ProtNLM"/>
    </source>
</evidence>
<dbReference type="AlphaFoldDB" id="M8DBW1"/>
<comment type="caution">
    <text evidence="1">The sequence shown here is derived from an EMBL/GenBank/DDBJ whole genome shotgun (WGS) entry which is preliminary data.</text>
</comment>
<dbReference type="OrthoDB" id="2987331at2"/>
<evidence type="ECO:0000313" key="1">
    <source>
        <dbReference type="EMBL" id="EMT53784.1"/>
    </source>
</evidence>
<proteinExistence type="predicted"/>
<protein>
    <recommendedName>
        <fullName evidence="3">Helicase XPB/Ssl2 N-terminal domain-containing protein</fullName>
    </recommendedName>
</protein>
<dbReference type="STRING" id="1300222.I532_07210"/>
<reference evidence="1 2" key="1">
    <citation type="submission" date="2013-03" db="EMBL/GenBank/DDBJ databases">
        <title>Assembly of a new bacterial strain Brevibacillus borstelensis AK1.</title>
        <authorList>
            <person name="Rajan I."/>
            <person name="PoliReddy D."/>
            <person name="Sugumar T."/>
            <person name="Rathinam K."/>
            <person name="Alqarawi S."/>
            <person name="Khalil A.B."/>
            <person name="Sivakumar N."/>
        </authorList>
    </citation>
    <scope>NUCLEOTIDE SEQUENCE [LARGE SCALE GENOMIC DNA]</scope>
    <source>
        <strain evidence="1 2">AK1</strain>
    </source>
</reference>
<dbReference type="EMBL" id="APBN01000002">
    <property type="protein sequence ID" value="EMT53784.1"/>
    <property type="molecule type" value="Genomic_DNA"/>
</dbReference>